<evidence type="ECO:0000313" key="1">
    <source>
        <dbReference type="EMBL" id="KKL88110.1"/>
    </source>
</evidence>
<dbReference type="InterPro" id="IPR016181">
    <property type="entry name" value="Acyl_CoA_acyltransferase"/>
</dbReference>
<sequence length="134" mass="14353">MIRQASEADIPRLIDMTEALAAAVRGPQQVCRLRTGETLASLLRNPQGVVFVSDGGFIAGQIMQTIINPAPVAFELGWLATDRSGLRLLRAFGAWAAEQGATLVKMSANGGSAQRILERRGYTVAEVQMVKEVG</sequence>
<dbReference type="SUPFAM" id="SSF55729">
    <property type="entry name" value="Acyl-CoA N-acyltransferases (Nat)"/>
    <property type="match status" value="1"/>
</dbReference>
<protein>
    <recommendedName>
        <fullName evidence="2">N-acetyltransferase domain-containing protein</fullName>
    </recommendedName>
</protein>
<organism evidence="1">
    <name type="scientific">marine sediment metagenome</name>
    <dbReference type="NCBI Taxonomy" id="412755"/>
    <lineage>
        <taxon>unclassified sequences</taxon>
        <taxon>metagenomes</taxon>
        <taxon>ecological metagenomes</taxon>
    </lineage>
</organism>
<reference evidence="1" key="1">
    <citation type="journal article" date="2015" name="Nature">
        <title>Complex archaea that bridge the gap between prokaryotes and eukaryotes.</title>
        <authorList>
            <person name="Spang A."/>
            <person name="Saw J.H."/>
            <person name="Jorgensen S.L."/>
            <person name="Zaremba-Niedzwiedzka K."/>
            <person name="Martijn J."/>
            <person name="Lind A.E."/>
            <person name="van Eijk R."/>
            <person name="Schleper C."/>
            <person name="Guy L."/>
            <person name="Ettema T.J."/>
        </authorList>
    </citation>
    <scope>NUCLEOTIDE SEQUENCE</scope>
</reference>
<gene>
    <name evidence="1" type="ORF">LCGC14_1928000</name>
</gene>
<evidence type="ECO:0008006" key="2">
    <source>
        <dbReference type="Google" id="ProtNLM"/>
    </source>
</evidence>
<proteinExistence type="predicted"/>
<dbReference type="AlphaFoldDB" id="A0A0F9I2Q0"/>
<accession>A0A0F9I2Q0</accession>
<dbReference type="EMBL" id="LAZR01020659">
    <property type="protein sequence ID" value="KKL88110.1"/>
    <property type="molecule type" value="Genomic_DNA"/>
</dbReference>
<comment type="caution">
    <text evidence="1">The sequence shown here is derived from an EMBL/GenBank/DDBJ whole genome shotgun (WGS) entry which is preliminary data.</text>
</comment>
<name>A0A0F9I2Q0_9ZZZZ</name>
<dbReference type="Gene3D" id="3.40.630.30">
    <property type="match status" value="1"/>
</dbReference>